<reference evidence="4" key="1">
    <citation type="submission" date="2020-05" db="EMBL/GenBank/DDBJ databases">
        <authorList>
            <person name="Chiriac C."/>
            <person name="Salcher M."/>
            <person name="Ghai R."/>
            <person name="Kavagutti S V."/>
        </authorList>
    </citation>
    <scope>NUCLEOTIDE SEQUENCE</scope>
</reference>
<evidence type="ECO:0000313" key="6">
    <source>
        <dbReference type="EMBL" id="CAB4573531.1"/>
    </source>
</evidence>
<evidence type="ECO:0000313" key="4">
    <source>
        <dbReference type="EMBL" id="CAB4539012.1"/>
    </source>
</evidence>
<organism evidence="4">
    <name type="scientific">freshwater metagenome</name>
    <dbReference type="NCBI Taxonomy" id="449393"/>
    <lineage>
        <taxon>unclassified sequences</taxon>
        <taxon>metagenomes</taxon>
        <taxon>ecological metagenomes</taxon>
    </lineage>
</organism>
<evidence type="ECO:0000256" key="2">
    <source>
        <dbReference type="ARBA" id="ARBA00022801"/>
    </source>
</evidence>
<dbReference type="EMBL" id="CAEZXE010000014">
    <property type="protein sequence ID" value="CAB4669899.1"/>
    <property type="molecule type" value="Genomic_DNA"/>
</dbReference>
<dbReference type="EMBL" id="CAEZSU010000004">
    <property type="protein sequence ID" value="CAB4539012.1"/>
    <property type="molecule type" value="Genomic_DNA"/>
</dbReference>
<name>A0A6J6BJ66_9ZZZZ</name>
<evidence type="ECO:0000256" key="1">
    <source>
        <dbReference type="ARBA" id="ARBA00022723"/>
    </source>
</evidence>
<dbReference type="InterPro" id="IPR017850">
    <property type="entry name" value="Alkaline_phosphatase_core_sf"/>
</dbReference>
<dbReference type="GO" id="GO:0046872">
    <property type="term" value="F:metal ion binding"/>
    <property type="evidence" value="ECO:0007669"/>
    <property type="project" value="UniProtKB-KW"/>
</dbReference>
<dbReference type="EMBL" id="CAEZTG010000007">
    <property type="protein sequence ID" value="CAB4555047.1"/>
    <property type="molecule type" value="Genomic_DNA"/>
</dbReference>
<dbReference type="Pfam" id="PF00884">
    <property type="entry name" value="Sulfatase"/>
    <property type="match status" value="1"/>
</dbReference>
<proteinExistence type="predicted"/>
<dbReference type="SUPFAM" id="SSF53649">
    <property type="entry name" value="Alkaline phosphatase-like"/>
    <property type="match status" value="1"/>
</dbReference>
<dbReference type="Gene3D" id="3.40.720.10">
    <property type="entry name" value="Alkaline Phosphatase, subunit A"/>
    <property type="match status" value="1"/>
</dbReference>
<protein>
    <submittedName>
        <fullName evidence="4">Unannotated protein</fullName>
    </submittedName>
</protein>
<accession>A0A6J6BJ66</accession>
<evidence type="ECO:0000259" key="3">
    <source>
        <dbReference type="Pfam" id="PF00884"/>
    </source>
</evidence>
<dbReference type="PANTHER" id="PTHR45953:SF1">
    <property type="entry name" value="IDURONATE 2-SULFATASE"/>
    <property type="match status" value="1"/>
</dbReference>
<dbReference type="AlphaFoldDB" id="A0A6J6BJ66"/>
<feature type="domain" description="Sulfatase N-terminal" evidence="3">
    <location>
        <begin position="12"/>
        <end position="358"/>
    </location>
</feature>
<evidence type="ECO:0000313" key="7">
    <source>
        <dbReference type="EMBL" id="CAB4638994.1"/>
    </source>
</evidence>
<evidence type="ECO:0000313" key="5">
    <source>
        <dbReference type="EMBL" id="CAB4555047.1"/>
    </source>
</evidence>
<keyword evidence="1" id="KW-0479">Metal-binding</keyword>
<dbReference type="EMBL" id="CAEZVV010000016">
    <property type="protein sequence ID" value="CAB4638994.1"/>
    <property type="molecule type" value="Genomic_DNA"/>
</dbReference>
<dbReference type="GO" id="GO:0005737">
    <property type="term" value="C:cytoplasm"/>
    <property type="evidence" value="ECO:0007669"/>
    <property type="project" value="TreeGrafter"/>
</dbReference>
<gene>
    <name evidence="4" type="ORF">UFOPK1495_00076</name>
    <name evidence="5" type="ORF">UFOPK1603_00147</name>
    <name evidence="6" type="ORF">UFOPK1711_00669</name>
    <name evidence="7" type="ORF">UFOPK2143_00459</name>
    <name evidence="8" type="ORF">UFOPK2350_00284</name>
</gene>
<dbReference type="PANTHER" id="PTHR45953">
    <property type="entry name" value="IDURONATE 2-SULFATASE"/>
    <property type="match status" value="1"/>
</dbReference>
<evidence type="ECO:0000313" key="8">
    <source>
        <dbReference type="EMBL" id="CAB4669899.1"/>
    </source>
</evidence>
<dbReference type="EMBL" id="CAEZTR010000029">
    <property type="protein sequence ID" value="CAB4573531.1"/>
    <property type="molecule type" value="Genomic_DNA"/>
</dbReference>
<dbReference type="InterPro" id="IPR000917">
    <property type="entry name" value="Sulfatase_N"/>
</dbReference>
<dbReference type="GO" id="GO:0008484">
    <property type="term" value="F:sulfuric ester hydrolase activity"/>
    <property type="evidence" value="ECO:0007669"/>
    <property type="project" value="TreeGrafter"/>
</dbReference>
<keyword evidence="2" id="KW-0378">Hydrolase</keyword>
<sequence length="478" mass="53927">MSYAPDMADARPNILFITLDEFRAECLSAAGHPVVQTPALDALCAESVRFARHYGQASPCAPGRAALYTGTYQMNNRVVMNGSPLDARFDNIALAARRNGYDPVLFGYTDQAIDPRTVAADDPRLLTYEGVLPGFRCELDLTRGREAWADWVRAQGYDMPVDPEEGLATESERPANVGISAYLTDQFLEWLPGQDEPWFVHLSHLRPHPPFAAAGEWATAYERASVDLPNAPGSDLHPLHEFLLSISYFAAPEDEAGLREMRAQYYGMISDVDHQLGRVWNALRQSGQWDNTIVIVTSDHGEQLGDHGMVQKMGWFEESFHIPLIVRDPRTSRTDGEVIEAFTEAVDVFPTLCELIDIPVPRQCDGRSLRPFLEGETPEVWRDAAYWEFDWRYFTAGRDGVMWPQDRRSVSHQLTVRRSEGLAYVQFADGDALVYDLEADPTWRTMLADPQRAWAEARTMLAWRAQHTDRTLTGTFLP</sequence>